<feature type="region of interest" description="Disordered" evidence="2">
    <location>
        <begin position="187"/>
        <end position="288"/>
    </location>
</feature>
<feature type="compositionally biased region" description="Polar residues" evidence="2">
    <location>
        <begin position="150"/>
        <end position="169"/>
    </location>
</feature>
<feature type="compositionally biased region" description="Polar residues" evidence="2">
    <location>
        <begin position="673"/>
        <end position="696"/>
    </location>
</feature>
<evidence type="ECO:0008006" key="4">
    <source>
        <dbReference type="Google" id="ProtNLM"/>
    </source>
</evidence>
<dbReference type="InterPro" id="IPR000408">
    <property type="entry name" value="Reg_chr_condens"/>
</dbReference>
<feature type="compositionally biased region" description="Basic and acidic residues" evidence="2">
    <location>
        <begin position="626"/>
        <end position="647"/>
    </location>
</feature>
<gene>
    <name evidence="3" type="ORF">Cvel_22946</name>
</gene>
<evidence type="ECO:0000313" key="3">
    <source>
        <dbReference type="EMBL" id="CEM32777.1"/>
    </source>
</evidence>
<dbReference type="AlphaFoldDB" id="A0A0G4GQP2"/>
<protein>
    <recommendedName>
        <fullName evidence="4">Regulator of chromosome condensation (RCC1) repeat-containing protein</fullName>
    </recommendedName>
</protein>
<organism evidence="3">
    <name type="scientific">Chromera velia CCMP2878</name>
    <dbReference type="NCBI Taxonomy" id="1169474"/>
    <lineage>
        <taxon>Eukaryota</taxon>
        <taxon>Sar</taxon>
        <taxon>Alveolata</taxon>
        <taxon>Colpodellida</taxon>
        <taxon>Chromeraceae</taxon>
        <taxon>Chromera</taxon>
    </lineage>
</organism>
<dbReference type="EMBL" id="CDMZ01001448">
    <property type="protein sequence ID" value="CEM32777.1"/>
    <property type="molecule type" value="Genomic_DNA"/>
</dbReference>
<dbReference type="SUPFAM" id="SSF50985">
    <property type="entry name" value="RCC1/BLIP-II"/>
    <property type="match status" value="1"/>
</dbReference>
<dbReference type="Pfam" id="PF13540">
    <property type="entry name" value="RCC1_2"/>
    <property type="match status" value="1"/>
</dbReference>
<dbReference type="VEuPathDB" id="CryptoDB:Cvel_22946"/>
<name>A0A0G4GQP2_9ALVE</name>
<reference evidence="3" key="1">
    <citation type="submission" date="2014-11" db="EMBL/GenBank/DDBJ databases">
        <authorList>
            <person name="Otto D Thomas"/>
            <person name="Naeem Raeece"/>
        </authorList>
    </citation>
    <scope>NUCLEOTIDE SEQUENCE</scope>
</reference>
<proteinExistence type="predicted"/>
<feature type="region of interest" description="Disordered" evidence="2">
    <location>
        <begin position="626"/>
        <end position="733"/>
    </location>
</feature>
<dbReference type="InterPro" id="IPR009091">
    <property type="entry name" value="RCC1/BLIP-II"/>
</dbReference>
<accession>A0A0G4GQP2</accession>
<feature type="repeat" description="RCC1" evidence="1">
    <location>
        <begin position="560"/>
        <end position="621"/>
    </location>
</feature>
<dbReference type="Gene3D" id="2.130.10.30">
    <property type="entry name" value="Regulator of chromosome condensation 1/beta-lactamase-inhibitor protein II"/>
    <property type="match status" value="1"/>
</dbReference>
<dbReference type="PROSITE" id="PS50012">
    <property type="entry name" value="RCC1_3"/>
    <property type="match status" value="1"/>
</dbReference>
<evidence type="ECO:0000256" key="1">
    <source>
        <dbReference type="PROSITE-ProRule" id="PRU00235"/>
    </source>
</evidence>
<feature type="region of interest" description="Disordered" evidence="2">
    <location>
        <begin position="150"/>
        <end position="173"/>
    </location>
</feature>
<sequence length="786" mass="84732">MLDVDQAGALDPVYVSGVFTTLKQYANAFEEAEGGGGSKGGSGKADRMAGFDAGRARIETCRRRGDLVTLPVFISSLSQWVGAEPKLLKQLPVFMAALTVCRRSALERFAGWRRQEEVIYEKDRQTLCLRAANRPFSAYGSSLKMFSQTVHGPLSSSPPMLPTGPSSPSVKAPSFHLLKSQTSLSALSLPSPAHHGRAGESPVATPFKSFKGPSRLQASAMRPSSATSTPGAPRRRVSRPSNAAPPKRDLQASFSPPPASPPPTGLLQSPSGLFSPGGPAALHASQMSEKDLALERGVSFAGQLHLQTSSSHHTLGALGGKEEEGGDVEDDRMTAISRVSVASTAQGPLLIYGLPSFCQWHRPPKYLFPNDIRKVFTVPNTDQVGRICVVSLRGELLVTPIPTLGTPHCHDSPIDLSDLFERSSVSPSPAWNPFGQPGDANTEREGADEGARQNGKKAKSISTGTAVCNALFLPHVVHFQRYHKCATVPGDLKGFRGDFPDPIPRKEIPVPPQKPDWKGWGKAGFSRRREDLFRLVGLANVKVQLAAAGGDHLIFSTTSGELYAWGQNHMGQLGTRDFSNRKERVELLEVLPPRVMPLKVYVWGRFVEQQGAAARLALAEKMRREQEKKEAEEREKRALAEREKAERAGGSSKPLRSQPSAVTAAGEEASPPHRQSSASPLKRGTSSATVGTTTNGKGDAPTPDATGSRTPKGKKKDKHNAAGSGPIGEDDIFRNLMPVPTYVKDHLTPKRLGRVKPPEVRQYKPHQMAVSHAFVALYYPPVTPAS</sequence>
<feature type="compositionally biased region" description="Basic and acidic residues" evidence="2">
    <location>
        <begin position="441"/>
        <end position="451"/>
    </location>
</feature>
<feature type="region of interest" description="Disordered" evidence="2">
    <location>
        <begin position="425"/>
        <end position="459"/>
    </location>
</feature>
<evidence type="ECO:0000256" key="2">
    <source>
        <dbReference type="SAM" id="MobiDB-lite"/>
    </source>
</evidence>
<feature type="compositionally biased region" description="Pro residues" evidence="2">
    <location>
        <begin position="255"/>
        <end position="264"/>
    </location>
</feature>